<dbReference type="AlphaFoldDB" id="A0A2I4PH99"/>
<evidence type="ECO:0000256" key="3">
    <source>
        <dbReference type="ARBA" id="ARBA00022606"/>
    </source>
</evidence>
<evidence type="ECO:0000256" key="1">
    <source>
        <dbReference type="ARBA" id="ARBA00004651"/>
    </source>
</evidence>
<evidence type="ECO:0000256" key="5">
    <source>
        <dbReference type="ARBA" id="ARBA00022725"/>
    </source>
</evidence>
<evidence type="ECO:0000256" key="10">
    <source>
        <dbReference type="RuleBase" id="RU351113"/>
    </source>
</evidence>
<evidence type="ECO:0000256" key="9">
    <source>
        <dbReference type="ARBA" id="ARBA00023224"/>
    </source>
</evidence>
<dbReference type="GO" id="GO:0005886">
    <property type="term" value="C:plasma membrane"/>
    <property type="evidence" value="ECO:0007669"/>
    <property type="project" value="UniProtKB-SubCell"/>
</dbReference>
<feature type="transmembrane region" description="Helical" evidence="10">
    <location>
        <begin position="189"/>
        <end position="215"/>
    </location>
</feature>
<feature type="transmembrane region" description="Helical" evidence="10">
    <location>
        <begin position="143"/>
        <end position="169"/>
    </location>
</feature>
<sequence>MPPNQLLNTSKHEHDVYKRLDKLYYYGMRLLLLGITPHKFFGKCYFKGAILYVTVILLYILYGLGELLWAIIIPGGILERLSHAYVCSYCASYGVIWVYLMVKLETIHQNRIDFKSFNCSRLLGNTEVESILQKNINYFVKTLFAASLLAGANVTSYILGFVVELIVQYAETGTLEEICVLSCFPFPLWGQMIIAAANLVTLFMCFSIIMSMYIITGLLSLEIETQCEILTRTMAYDEVNDDFKTFVIDHIRLIKQTKWVVRLFENINNSLFFSSYVCLAMQMFSLSVIKPEGYYYLGVFSDFCVEFIVMASQCWLSSAVTNSVLSISEGVYNTPWYRKNKSNAIDVILMTQMAQRPYIQRVFLGTMKIEKETMIQVIQQSYSFYALLMILQSKK</sequence>
<keyword evidence="5 10" id="KW-0552">Olfaction</keyword>
<keyword evidence="8 10" id="KW-0675">Receptor</keyword>
<feature type="transmembrane region" description="Helical" evidence="10">
    <location>
        <begin position="23"/>
        <end position="42"/>
    </location>
</feature>
<evidence type="ECO:0000256" key="4">
    <source>
        <dbReference type="ARBA" id="ARBA00022692"/>
    </source>
</evidence>
<comment type="subcellular location">
    <subcellularLocation>
        <location evidence="1 10">Cell membrane</location>
        <topology evidence="1 10">Multi-pass membrane protein</topology>
    </subcellularLocation>
</comment>
<evidence type="ECO:0000256" key="2">
    <source>
        <dbReference type="ARBA" id="ARBA00022475"/>
    </source>
</evidence>
<evidence type="ECO:0000256" key="6">
    <source>
        <dbReference type="ARBA" id="ARBA00022989"/>
    </source>
</evidence>
<feature type="transmembrane region" description="Helical" evidence="10">
    <location>
        <begin position="49"/>
        <end position="77"/>
    </location>
</feature>
<reference evidence="11" key="1">
    <citation type="submission" date="2016-01" db="EMBL/GenBank/DDBJ databases">
        <title>Candidate chemosensory genes identified in Adelphocoris lineolatus (Goeze) (Hemiptera: Miridae) by antennal transcriptome analysis.</title>
        <authorList>
            <person name="Xiao Y."/>
        </authorList>
    </citation>
    <scope>NUCLEOTIDE SEQUENCE</scope>
</reference>
<dbReference type="InterPro" id="IPR004117">
    <property type="entry name" value="7tm6_olfct_rcpt"/>
</dbReference>
<dbReference type="PANTHER" id="PTHR21137:SF35">
    <property type="entry name" value="ODORANT RECEPTOR 19A-RELATED"/>
    <property type="match status" value="1"/>
</dbReference>
<dbReference type="GO" id="GO:0007165">
    <property type="term" value="P:signal transduction"/>
    <property type="evidence" value="ECO:0007669"/>
    <property type="project" value="UniProtKB-KW"/>
</dbReference>
<keyword evidence="6 10" id="KW-1133">Transmembrane helix</keyword>
<evidence type="ECO:0000256" key="7">
    <source>
        <dbReference type="ARBA" id="ARBA00023136"/>
    </source>
</evidence>
<comment type="similarity">
    <text evidence="10">Belongs to the insect chemoreceptor superfamily. Heteromeric odorant receptor channel (TC 1.A.69) family.</text>
</comment>
<proteinExistence type="evidence at transcript level"/>
<keyword evidence="2" id="KW-1003">Cell membrane</keyword>
<keyword evidence="4 10" id="KW-0812">Transmembrane</keyword>
<dbReference type="Pfam" id="PF02949">
    <property type="entry name" value="7tm_6"/>
    <property type="match status" value="1"/>
</dbReference>
<keyword evidence="7 10" id="KW-0472">Membrane</keyword>
<dbReference type="GO" id="GO:0004984">
    <property type="term" value="F:olfactory receptor activity"/>
    <property type="evidence" value="ECO:0007669"/>
    <property type="project" value="InterPro"/>
</dbReference>
<dbReference type="PANTHER" id="PTHR21137">
    <property type="entry name" value="ODORANT RECEPTOR"/>
    <property type="match status" value="1"/>
</dbReference>
<feature type="transmembrane region" description="Helical" evidence="10">
    <location>
        <begin position="83"/>
        <end position="102"/>
    </location>
</feature>
<dbReference type="EMBL" id="KU523606">
    <property type="protein sequence ID" value="APZ81428.1"/>
    <property type="molecule type" value="mRNA"/>
</dbReference>
<name>A0A2I4PH99_ADELI</name>
<evidence type="ECO:0000256" key="8">
    <source>
        <dbReference type="ARBA" id="ARBA00023170"/>
    </source>
</evidence>
<organism evidence="11">
    <name type="scientific">Adelphocoris lineolatus</name>
    <name type="common">Alfalfa plant bug</name>
    <dbReference type="NCBI Taxonomy" id="236346"/>
    <lineage>
        <taxon>Eukaryota</taxon>
        <taxon>Metazoa</taxon>
        <taxon>Ecdysozoa</taxon>
        <taxon>Arthropoda</taxon>
        <taxon>Hexapoda</taxon>
        <taxon>Insecta</taxon>
        <taxon>Pterygota</taxon>
        <taxon>Neoptera</taxon>
        <taxon>Paraneoptera</taxon>
        <taxon>Hemiptera</taxon>
        <taxon>Heteroptera</taxon>
        <taxon>Panheteroptera</taxon>
        <taxon>Cimicomorpha</taxon>
        <taxon>Miridae</taxon>
        <taxon>Mirini</taxon>
        <taxon>Adelphocoris</taxon>
    </lineage>
</organism>
<accession>A0A2I4PH99</accession>
<protein>
    <recommendedName>
        <fullName evidence="10">Odorant receptor</fullName>
    </recommendedName>
</protein>
<evidence type="ECO:0000313" key="11">
    <source>
        <dbReference type="EMBL" id="APZ81428.1"/>
    </source>
</evidence>
<dbReference type="GO" id="GO:0005549">
    <property type="term" value="F:odorant binding"/>
    <property type="evidence" value="ECO:0007669"/>
    <property type="project" value="InterPro"/>
</dbReference>
<comment type="caution">
    <text evidence="10">Lacks conserved residue(s) required for the propagation of feature annotation.</text>
</comment>
<keyword evidence="9 10" id="KW-0807">Transducer</keyword>
<keyword evidence="3 10" id="KW-0716">Sensory transduction</keyword>